<sequence>MFRPCRRHRGGDKLRPSCPRSAPSRRRAGRSGRCLPDSASMSYWRKFVLVMLLALSLPIQSFATVSMACAGADAVVAMPHAEDGASAVEAVRHAMPNAHGGQHAHQHTPDDHARHAQPCSACGSCCLGTGMADLPAMSVASGIGVSIISFAPTPVVVSFLTGGIDRPPRRLLV</sequence>
<dbReference type="Proteomes" id="UP000002705">
    <property type="component" value="Chromosome 2"/>
</dbReference>
<evidence type="ECO:0000313" key="3">
    <source>
        <dbReference type="Proteomes" id="UP000002705"/>
    </source>
</evidence>
<evidence type="ECO:0000313" key="2">
    <source>
        <dbReference type="EMBL" id="ABB12878.1"/>
    </source>
</evidence>
<name>Q391I8_BURL3</name>
<accession>Q391I8</accession>
<evidence type="ECO:0000256" key="1">
    <source>
        <dbReference type="SAM" id="MobiDB-lite"/>
    </source>
</evidence>
<dbReference type="PATRIC" id="fig|482957.22.peg.6576"/>
<organism evidence="2 3">
    <name type="scientific">Burkholderia lata (strain ATCC 17760 / DSM 23089 / LMG 22485 / NCIMB 9086 / R18194 / 383)</name>
    <dbReference type="NCBI Taxonomy" id="482957"/>
    <lineage>
        <taxon>Bacteria</taxon>
        <taxon>Pseudomonadati</taxon>
        <taxon>Pseudomonadota</taxon>
        <taxon>Betaproteobacteria</taxon>
        <taxon>Burkholderiales</taxon>
        <taxon>Burkholderiaceae</taxon>
        <taxon>Burkholderia</taxon>
        <taxon>Burkholderia cepacia complex</taxon>
    </lineage>
</organism>
<gene>
    <name evidence="2" type="ordered locus">Bcep18194_B2767</name>
</gene>
<dbReference type="HOGENOM" id="CLU_115744_0_0_4"/>
<evidence type="ECO:0008006" key="4">
    <source>
        <dbReference type="Google" id="ProtNLM"/>
    </source>
</evidence>
<protein>
    <recommendedName>
        <fullName evidence="4">DUF2946 domain-containing protein</fullName>
    </recommendedName>
</protein>
<keyword evidence="3" id="KW-1185">Reference proteome</keyword>
<dbReference type="AlphaFoldDB" id="Q391I8"/>
<dbReference type="EMBL" id="CP000152">
    <property type="protein sequence ID" value="ABB12878.1"/>
    <property type="molecule type" value="Genomic_DNA"/>
</dbReference>
<dbReference type="KEGG" id="bur:Bcep18194_B2767"/>
<reference evidence="2" key="1">
    <citation type="submission" date="2005-10" db="EMBL/GenBank/DDBJ databases">
        <title>Complete sequence of chromosome 2 of Burkholderia sp. 383.</title>
        <authorList>
            <consortium name="US DOE Joint Genome Institute"/>
            <person name="Copeland A."/>
            <person name="Lucas S."/>
            <person name="Lapidus A."/>
            <person name="Barry K."/>
            <person name="Detter J.C."/>
            <person name="Glavina T."/>
            <person name="Hammon N."/>
            <person name="Israni S."/>
            <person name="Pitluck S."/>
            <person name="Chain P."/>
            <person name="Malfatti S."/>
            <person name="Shin M."/>
            <person name="Vergez L."/>
            <person name="Schmutz J."/>
            <person name="Larimer F."/>
            <person name="Land M."/>
            <person name="Kyrpides N."/>
            <person name="Lykidis A."/>
            <person name="Richardson P."/>
        </authorList>
    </citation>
    <scope>NUCLEOTIDE SEQUENCE [LARGE SCALE GENOMIC DNA]</scope>
    <source>
        <strain evidence="2">383</strain>
    </source>
</reference>
<proteinExistence type="predicted"/>
<feature type="region of interest" description="Disordered" evidence="1">
    <location>
        <begin position="1"/>
        <end position="33"/>
    </location>
</feature>
<feature type="compositionally biased region" description="Basic residues" evidence="1">
    <location>
        <begin position="1"/>
        <end position="10"/>
    </location>
</feature>